<dbReference type="CDD" id="cd02655">
    <property type="entry name" value="RNAP_beta'_C"/>
    <property type="match status" value="1"/>
</dbReference>
<feature type="binding site" evidence="12">
    <location>
        <position position="897"/>
    </location>
    <ligand>
        <name>Zn(2+)</name>
        <dbReference type="ChEBI" id="CHEBI:29105"/>
        <label>2</label>
    </ligand>
</feature>
<keyword evidence="9 12" id="KW-0460">Magnesium</keyword>
<dbReference type="FunFam" id="2.40.50.100:FF:000012">
    <property type="entry name" value="DNA-directed RNA polymerase subunit beta"/>
    <property type="match status" value="1"/>
</dbReference>
<dbReference type="InterPro" id="IPR044893">
    <property type="entry name" value="RNA_pol_Rpb1_clamp_domain"/>
</dbReference>
<dbReference type="Gene3D" id="1.10.132.30">
    <property type="match status" value="1"/>
</dbReference>
<evidence type="ECO:0000256" key="10">
    <source>
        <dbReference type="ARBA" id="ARBA00023163"/>
    </source>
</evidence>
<evidence type="ECO:0000256" key="8">
    <source>
        <dbReference type="ARBA" id="ARBA00022833"/>
    </source>
</evidence>
<reference evidence="15 16" key="2">
    <citation type="journal article" date="2014" name="Curr. Biol.">
        <title>Symbiont-Supplemented Maternal Investment Underpinning Host's Ecological Adaptation.</title>
        <authorList>
            <person name="Kaiwa N."/>
            <person name="Hosokawa T."/>
            <person name="Nikoh N."/>
            <person name="Tanahashi M."/>
            <person name="Moriyama M."/>
            <person name="Meng X.Y."/>
            <person name="Maeda T."/>
            <person name="Yamaguchi K."/>
            <person name="Shigenobu S."/>
            <person name="Ito M."/>
            <person name="Fukatsu T."/>
        </authorList>
    </citation>
    <scope>NUCLEOTIDE SEQUENCE [LARGE SCALE GENOMIC DNA]</scope>
    <source>
        <strain evidence="15 16">UwTKB</strain>
    </source>
</reference>
<feature type="binding site" evidence="12">
    <location>
        <position position="460"/>
    </location>
    <ligand>
        <name>Mg(2+)</name>
        <dbReference type="ChEBI" id="CHEBI:18420"/>
    </ligand>
</feature>
<reference evidence="16" key="1">
    <citation type="submission" date="2013-11" db="EMBL/GenBank/DDBJ databases">
        <title>Symbiont-containing voluminous jelly as an extraordinary maternal gift for overwintering insect nymphs.</title>
        <authorList>
            <person name="Kaiwa N."/>
            <person name="Hosokawa T."/>
            <person name="Nikoh N."/>
            <person name="Meng X.Y."/>
            <person name="Tanahashi M."/>
            <person name="Moriyama M."/>
            <person name="Maeda T."/>
            <person name="Yamaguchi K."/>
            <person name="Shigenobu S."/>
            <person name="Ito M."/>
            <person name="Fukatsu T."/>
        </authorList>
    </citation>
    <scope>NUCLEOTIDE SEQUENCE [LARGE SCALE GENOMIC DNA]</scope>
    <source>
        <strain evidence="16">UwTKB</strain>
    </source>
</reference>
<dbReference type="Pfam" id="PF04983">
    <property type="entry name" value="RNA_pol_Rpb1_3"/>
    <property type="match status" value="1"/>
</dbReference>
<dbReference type="InterPro" id="IPR012754">
    <property type="entry name" value="DNA-dir_RpoC_beta_prime_bact"/>
</dbReference>
<keyword evidence="16" id="KW-1185">Reference proteome</keyword>
<dbReference type="FunFam" id="1.10.40.90:FF:000001">
    <property type="entry name" value="DNA-directed RNA polymerase subunit beta"/>
    <property type="match status" value="1"/>
</dbReference>
<feature type="binding site" evidence="12">
    <location>
        <position position="462"/>
    </location>
    <ligand>
        <name>Mg(2+)</name>
        <dbReference type="ChEBI" id="CHEBI:18420"/>
    </ligand>
</feature>
<evidence type="ECO:0000256" key="9">
    <source>
        <dbReference type="ARBA" id="ARBA00022842"/>
    </source>
</evidence>
<dbReference type="InterPro" id="IPR045867">
    <property type="entry name" value="DNA-dir_RpoC_beta_prime"/>
</dbReference>
<dbReference type="Pfam" id="PF04998">
    <property type="entry name" value="RNA_pol_Rpb1_5"/>
    <property type="match status" value="1"/>
</dbReference>
<dbReference type="Gene3D" id="1.10.150.390">
    <property type="match status" value="1"/>
</dbReference>
<evidence type="ECO:0000256" key="2">
    <source>
        <dbReference type="ARBA" id="ARBA00007616"/>
    </source>
</evidence>
<keyword evidence="7 12" id="KW-0479">Metal-binding</keyword>
<evidence type="ECO:0000259" key="14">
    <source>
        <dbReference type="SMART" id="SM00663"/>
    </source>
</evidence>
<feature type="binding site" evidence="12">
    <location>
        <position position="464"/>
    </location>
    <ligand>
        <name>Mg(2+)</name>
        <dbReference type="ChEBI" id="CHEBI:18420"/>
    </ligand>
</feature>
<dbReference type="Pfam" id="PF00623">
    <property type="entry name" value="RNA_pol_Rpb1_2"/>
    <property type="match status" value="2"/>
</dbReference>
<protein>
    <recommendedName>
        <fullName evidence="12">DNA-directed RNA polymerase subunit beta'</fullName>
        <shortName evidence="12">RNAP subunit beta'</shortName>
        <ecNumber evidence="12">2.7.7.6</ecNumber>
    </recommendedName>
    <alternativeName>
        <fullName evidence="12">RNA polymerase subunit beta'</fullName>
    </alternativeName>
    <alternativeName>
        <fullName evidence="12">Transcriptase subunit beta'</fullName>
    </alternativeName>
</protein>
<comment type="function">
    <text evidence="12 13">DNA-dependent RNA polymerase catalyzes the transcription of DNA into RNA using the four ribonucleoside triphosphates as substrates.</text>
</comment>
<dbReference type="GO" id="GO:0006351">
    <property type="term" value="P:DNA-templated transcription"/>
    <property type="evidence" value="ECO:0007669"/>
    <property type="project" value="UniProtKB-UniRule"/>
</dbReference>
<dbReference type="OrthoDB" id="9815296at2"/>
<keyword evidence="4 12" id="KW-0240">DNA-directed RNA polymerase</keyword>
<evidence type="ECO:0000256" key="7">
    <source>
        <dbReference type="ARBA" id="ARBA00022723"/>
    </source>
</evidence>
<dbReference type="GO" id="GO:0003677">
    <property type="term" value="F:DNA binding"/>
    <property type="evidence" value="ECO:0007669"/>
    <property type="project" value="UniProtKB-UniRule"/>
</dbReference>
<keyword evidence="6 12" id="KW-0548">Nucleotidyltransferase</keyword>
<dbReference type="Gene3D" id="1.10.274.100">
    <property type="entry name" value="RNA polymerase Rpb1, domain 3"/>
    <property type="match status" value="1"/>
</dbReference>
<evidence type="ECO:0000256" key="11">
    <source>
        <dbReference type="ARBA" id="ARBA00048552"/>
    </source>
</evidence>
<dbReference type="RefSeq" id="WP_041063017.1">
    <property type="nucleotide sequence ID" value="NZ_AP014521.1"/>
</dbReference>
<evidence type="ECO:0000313" key="16">
    <source>
        <dbReference type="Proteomes" id="UP000031627"/>
    </source>
</evidence>
<evidence type="ECO:0000256" key="4">
    <source>
        <dbReference type="ARBA" id="ARBA00022478"/>
    </source>
</evidence>
<dbReference type="InterPro" id="IPR006592">
    <property type="entry name" value="RNA_pol_N"/>
</dbReference>
<dbReference type="EC" id="2.7.7.6" evidence="12"/>
<dbReference type="PANTHER" id="PTHR19376">
    <property type="entry name" value="DNA-DIRECTED RNA POLYMERASE"/>
    <property type="match status" value="1"/>
</dbReference>
<dbReference type="NCBIfam" id="TIGR02386">
    <property type="entry name" value="rpoC_TIGR"/>
    <property type="match status" value="1"/>
</dbReference>
<dbReference type="InterPro" id="IPR007083">
    <property type="entry name" value="RNA_pol_Rpb1_4"/>
</dbReference>
<accession>A0A090AQI0</accession>
<name>A0A090AQI0_9ENTR</name>
<dbReference type="InterPro" id="IPR038120">
    <property type="entry name" value="Rpb1_funnel_sf"/>
</dbReference>
<comment type="cofactor">
    <cofactor evidence="12">
        <name>Zn(2+)</name>
        <dbReference type="ChEBI" id="CHEBI:29105"/>
    </cofactor>
    <text evidence="12">Binds 2 Zn(2+) ions per subunit.</text>
</comment>
<gene>
    <name evidence="12 15" type="primary">rpoC</name>
    <name evidence="15" type="ORF">TGUWTKB_3700</name>
</gene>
<feature type="binding site" evidence="12">
    <location>
        <position position="85"/>
    </location>
    <ligand>
        <name>Zn(2+)</name>
        <dbReference type="ChEBI" id="CHEBI:29105"/>
        <label>1</label>
    </ligand>
</feature>
<dbReference type="InterPro" id="IPR042102">
    <property type="entry name" value="RNA_pol_Rpb1_3_sf"/>
</dbReference>
<feature type="binding site" evidence="12">
    <location>
        <position position="900"/>
    </location>
    <ligand>
        <name>Zn(2+)</name>
        <dbReference type="ChEBI" id="CHEBI:29105"/>
        <label>2</label>
    </ligand>
</feature>
<proteinExistence type="inferred from homology"/>
<dbReference type="InterPro" id="IPR007080">
    <property type="entry name" value="RNA_pol_Rpb1_1"/>
</dbReference>
<dbReference type="KEGG" id="sbw:TGUWTKB_3700"/>
<dbReference type="FunFam" id="1.10.150.390:FF:000002">
    <property type="entry name" value="DNA-directed RNA polymerase subunit beta"/>
    <property type="match status" value="1"/>
</dbReference>
<dbReference type="SUPFAM" id="SSF64484">
    <property type="entry name" value="beta and beta-prime subunits of DNA dependent RNA-polymerase"/>
    <property type="match status" value="1"/>
</dbReference>
<feature type="binding site" evidence="12">
    <location>
        <position position="70"/>
    </location>
    <ligand>
        <name>Zn(2+)</name>
        <dbReference type="ChEBI" id="CHEBI:29105"/>
        <label>1</label>
    </ligand>
</feature>
<evidence type="ECO:0000256" key="13">
    <source>
        <dbReference type="RuleBase" id="RU004279"/>
    </source>
</evidence>
<dbReference type="HOGENOM" id="CLU_000524_3_1_6"/>
<sequence>MKDLIKFLKAQNKNEEFNAIKIALASPDMIRSWSFGEVKKPETINYRTFKPERDGLFCARIFGPVKDYECLCGKYKRLKHRGVICEKCGVEVTQTKVRRDRMGHIELASPTAHIWFLKSLPSRIGLLLDMPLRDIERVLYFESYVVINSGMTNLEKCQILTEEQYLDSLEEFGDEFSAKMGAEAIQDLLKNIDLKQESQTLHEELIETNSETKRKKIAKRIKILESFIYSGNKPEWMILAVLPVLPPDLRPLVPLDGGRFATSDLNDLYRRVINRNNRLKRLLDLAAPDIIVRNEKRMLQEAVDALLDNGRRGRSITGSNKRPLKSLADMIKGKQGRFRQNLLGKRVDYSGRSVITVGPYLRLHQCGLPKKMALELFKPFIYGKLELRGIATTIKAAKKMVEREDAIVWDVLDEIIKEHPVLLNRAPTLHRLGIQAFEPILIEGKAIQLHPLVCAAYNADFDGDQMAVHVPLTLEAQLEARALMMSTNNILSPANGEPIIVPSQDVVLGLYYMTREKVNAQGEGMILNGSKEAERVYRMHIAELHARVTVRINEYKYIANSKSFLKTKKLVKTTIGRAILWMIVPKGLPYHLVNQTLGKKDISKMLNTCYRILGLKSTVTFADKVMYTGFSYAARSGASVGIDDMVIPHKKTSILFEAEKEVREIQKQFQSGLVTAGERYNKVIDIWASANECVASAMMKNFSNEIVINAKKEKEKQVSFNSIFMMADSGARGSAAQIRQLAGMRGLMAKPDGSIIETPITANFREGLNVLQYFISTHGARKGLADTALKTANSGYLTRRLVDVAQDLVVTKDDCGTHEGIMMTPLIEGGDVKESLRERVLGRMTAKIVVHPINHKHVLIERNVLLDEYWCDVLEKNTIDSVFVRSVVSCETSFGVCAYCYGRDLARGHIINKGEAIGVIAAQSIGEPGTQLTMRTFHIGGAASRSAAESSIQVKNKGKIKLINAKSVINSDGKFVITSRNVELKMLDDFGRTKESYKLPYGAIMEKGDGMHSYAGEIIANWDPHTMPVINEVNGFIKFVDMIDGQSIVRQTDELTGLSSLVILDTSERTALGKDLRPALKIVNDLEEDICFTGSDMPAQYFLPGKAIVQLENGSKISAGDTLARIPQESVGTKDITGGLPRVADLFEARRPKEPAILAEISGLISFGKETKGKRRLVITPLNNDEPYEEMIPKWRQLNVFEGERVEKGDIISDGPESPHDILRLRGVHAVTRYVVNEVQDVYRFQGVKINDKHIEVIVRQMLRKATVISSGNSSLLEGEQVEVSRVKILNKELKENNQVPITYKRDLLGITKASLATESFISAASFQETTRVLTESAVAGKYDELRGLKENVIVGRLIPAGTGYSYHKNRKKRRLNKEKKSFTKQPITVDEASSNLSELLNANIAIDKPE</sequence>
<dbReference type="EMBL" id="AP014521">
    <property type="protein sequence ID" value="BAP58602.1"/>
    <property type="molecule type" value="Genomic_DNA"/>
</dbReference>
<keyword evidence="8 12" id="KW-0862">Zinc</keyword>
<feature type="domain" description="RNA polymerase N-terminal" evidence="14">
    <location>
        <begin position="235"/>
        <end position="514"/>
    </location>
</feature>
<dbReference type="Gene3D" id="2.40.40.20">
    <property type="match status" value="1"/>
</dbReference>
<comment type="subunit">
    <text evidence="12">The RNAP catalytic core consists of 2 alpha, 1 beta, 1 beta' and 1 omega subunit. When a sigma factor is associated with the core the holoenzyme is formed, which can initiate transcription.</text>
</comment>
<dbReference type="SMART" id="SM00663">
    <property type="entry name" value="RPOLA_N"/>
    <property type="match status" value="1"/>
</dbReference>
<dbReference type="Gene3D" id="4.10.860.120">
    <property type="entry name" value="RNA polymerase II, clamp domain"/>
    <property type="match status" value="1"/>
</dbReference>
<dbReference type="GO" id="GO:0008270">
    <property type="term" value="F:zinc ion binding"/>
    <property type="evidence" value="ECO:0007669"/>
    <property type="project" value="UniProtKB-UniRule"/>
</dbReference>
<feature type="binding site" evidence="12">
    <location>
        <position position="890"/>
    </location>
    <ligand>
        <name>Zn(2+)</name>
        <dbReference type="ChEBI" id="CHEBI:29105"/>
        <label>2</label>
    </ligand>
</feature>
<evidence type="ECO:0000256" key="12">
    <source>
        <dbReference type="HAMAP-Rule" id="MF_01322"/>
    </source>
</evidence>
<dbReference type="GO" id="GO:0005829">
    <property type="term" value="C:cytosol"/>
    <property type="evidence" value="ECO:0007669"/>
    <property type="project" value="UniProtKB-ARBA"/>
</dbReference>
<comment type="similarity">
    <text evidence="3">In the C-terminal section; belongs to the RNA polymerase beta' chain family.</text>
</comment>
<comment type="catalytic activity">
    <reaction evidence="11 12 13">
        <text>RNA(n) + a ribonucleoside 5'-triphosphate = RNA(n+1) + diphosphate</text>
        <dbReference type="Rhea" id="RHEA:21248"/>
        <dbReference type="Rhea" id="RHEA-COMP:14527"/>
        <dbReference type="Rhea" id="RHEA-COMP:17342"/>
        <dbReference type="ChEBI" id="CHEBI:33019"/>
        <dbReference type="ChEBI" id="CHEBI:61557"/>
        <dbReference type="ChEBI" id="CHEBI:140395"/>
        <dbReference type="EC" id="2.7.7.6"/>
    </reaction>
</comment>
<comment type="similarity">
    <text evidence="1 12 13">Belongs to the RNA polymerase beta' chain family.</text>
</comment>
<dbReference type="Pfam" id="PF05000">
    <property type="entry name" value="RNA_pol_Rpb1_4"/>
    <property type="match status" value="1"/>
</dbReference>
<dbReference type="STRING" id="1410383.TGUWTKB_3700"/>
<dbReference type="Gene3D" id="1.10.1790.20">
    <property type="match status" value="1"/>
</dbReference>
<dbReference type="InterPro" id="IPR007066">
    <property type="entry name" value="RNA_pol_Rpb1_3"/>
</dbReference>
<dbReference type="FunFam" id="4.10.860.120:FF:000001">
    <property type="entry name" value="DNA-directed RNA polymerase subunit beta"/>
    <property type="match status" value="1"/>
</dbReference>
<dbReference type="Gene3D" id="1.10.40.90">
    <property type="match status" value="1"/>
</dbReference>
<dbReference type="Proteomes" id="UP000031627">
    <property type="component" value="Chromosome"/>
</dbReference>
<organism evidence="15 16">
    <name type="scientific">Candidatus Tachikawaea gelatinosa</name>
    <dbReference type="NCBI Taxonomy" id="1410383"/>
    <lineage>
        <taxon>Bacteria</taxon>
        <taxon>Pseudomonadati</taxon>
        <taxon>Pseudomonadota</taxon>
        <taxon>Gammaproteobacteria</taxon>
        <taxon>Enterobacterales</taxon>
        <taxon>Enterobacteriaceae</taxon>
        <taxon>Candidatus Tachikawaea</taxon>
    </lineage>
</organism>
<dbReference type="GO" id="GO:0000287">
    <property type="term" value="F:magnesium ion binding"/>
    <property type="evidence" value="ECO:0007669"/>
    <property type="project" value="UniProtKB-UniRule"/>
</dbReference>
<dbReference type="CDD" id="cd01609">
    <property type="entry name" value="RNAP_beta'_N"/>
    <property type="match status" value="1"/>
</dbReference>
<feature type="binding site" evidence="12">
    <location>
        <position position="72"/>
    </location>
    <ligand>
        <name>Zn(2+)</name>
        <dbReference type="ChEBI" id="CHEBI:29105"/>
        <label>1</label>
    </ligand>
</feature>
<evidence type="ECO:0000256" key="5">
    <source>
        <dbReference type="ARBA" id="ARBA00022679"/>
    </source>
</evidence>
<dbReference type="GO" id="GO:0003899">
    <property type="term" value="F:DNA-directed RNA polymerase activity"/>
    <property type="evidence" value="ECO:0007669"/>
    <property type="project" value="UniProtKB-UniRule"/>
</dbReference>
<comment type="similarity">
    <text evidence="2">In the N-terminal section; belongs to the RNA polymerase beta chain family.</text>
</comment>
<dbReference type="HAMAP" id="MF_01322">
    <property type="entry name" value="RNApol_bact_RpoC"/>
    <property type="match status" value="1"/>
</dbReference>
<dbReference type="GO" id="GO:0000428">
    <property type="term" value="C:DNA-directed RNA polymerase complex"/>
    <property type="evidence" value="ECO:0007669"/>
    <property type="project" value="UniProtKB-KW"/>
</dbReference>
<dbReference type="InterPro" id="IPR007081">
    <property type="entry name" value="RNA_pol_Rpb1_5"/>
</dbReference>
<feature type="binding site" evidence="12">
    <location>
        <position position="88"/>
    </location>
    <ligand>
        <name>Zn(2+)</name>
        <dbReference type="ChEBI" id="CHEBI:29105"/>
        <label>1</label>
    </ligand>
</feature>
<comment type="cofactor">
    <cofactor evidence="12">
        <name>Mg(2+)</name>
        <dbReference type="ChEBI" id="CHEBI:18420"/>
    </cofactor>
    <text evidence="12">Binds 1 Mg(2+) ion per subunit.</text>
</comment>
<dbReference type="InterPro" id="IPR000722">
    <property type="entry name" value="RNA_pol_asu"/>
</dbReference>
<evidence type="ECO:0000256" key="3">
    <source>
        <dbReference type="ARBA" id="ARBA00009839"/>
    </source>
</evidence>
<evidence type="ECO:0000256" key="6">
    <source>
        <dbReference type="ARBA" id="ARBA00022695"/>
    </source>
</evidence>
<dbReference type="PANTHER" id="PTHR19376:SF54">
    <property type="entry name" value="DNA-DIRECTED RNA POLYMERASE SUBUNIT BETA"/>
    <property type="match status" value="1"/>
</dbReference>
<feature type="binding site" evidence="12">
    <location>
        <position position="815"/>
    </location>
    <ligand>
        <name>Zn(2+)</name>
        <dbReference type="ChEBI" id="CHEBI:29105"/>
        <label>2</label>
    </ligand>
</feature>
<evidence type="ECO:0000256" key="1">
    <source>
        <dbReference type="ARBA" id="ARBA00006460"/>
    </source>
</evidence>
<keyword evidence="5 12" id="KW-0808">Transferase</keyword>
<evidence type="ECO:0000313" key="15">
    <source>
        <dbReference type="EMBL" id="BAP58602.1"/>
    </source>
</evidence>
<dbReference type="Gene3D" id="2.40.50.100">
    <property type="match status" value="3"/>
</dbReference>
<keyword evidence="10 12" id="KW-0804">Transcription</keyword>
<dbReference type="Pfam" id="PF04997">
    <property type="entry name" value="RNA_pol_Rpb1_1"/>
    <property type="match status" value="1"/>
</dbReference>
<dbReference type="FunFam" id="1.10.132.30:FF:000003">
    <property type="entry name" value="DNA-directed RNA polymerase subunit beta"/>
    <property type="match status" value="1"/>
</dbReference>